<evidence type="ECO:0008006" key="11">
    <source>
        <dbReference type="Google" id="ProtNLM"/>
    </source>
</evidence>
<keyword evidence="2" id="KW-1003">Cell membrane</keyword>
<gene>
    <name evidence="9" type="ORF">J0X12_09490</name>
</gene>
<dbReference type="RefSeq" id="WP_207044819.1">
    <property type="nucleotide sequence ID" value="NZ_JAFLNC010000003.1"/>
</dbReference>
<feature type="transmembrane region" description="Helical" evidence="8">
    <location>
        <begin position="118"/>
        <end position="138"/>
    </location>
</feature>
<sequence>MHDQGGQAKQFWHYGFLAVVIVISLSIKIIHEGALPYWLDEGYTAWFAKLSFREIWFWLPEVEAHPPLYYSLVKLWGLIEADDTGLWHRSLSIILSFLLVVCSYFSTKNTASYLQTEGNGAALFNSVLICFSPVLVWYSIEARPYILLFLTYSLAILGLVSIFSDDDRSTLKGWAIFAVGTLLTNWSHHLGGIFTAVLFLSLAAHWALELKFRRGFLLKLLLCFVLVLALSTPLIIQIARQVIHWEASSWVAEPTITSFTQIMRRIFGFGYTDKLIDTAFGPYTIIHTGRLVLGLATALLSVALVLFGLYQIIRRKAYSLACFFLLSCFAVPVVSFAISLLGPNIFLERTLLPGLIPYFMLLSLAIEFLRSRLLRNIIKIFYVAVLLVGLVAMLRSGEKEPWDEIMASLATQTRGNDVVLLMPNDLYLPSSLYIFDPDLAERIKSVPAKYPAVKYSNFYPDGFPAVPGVRAEDAQVIRDLVDGKDRVFLVTRQPALFDPKGVTRRTLGEQFTPAEEQVWDNIRVERFDRN</sequence>
<feature type="transmembrane region" description="Helical" evidence="8">
    <location>
        <begin position="12"/>
        <end position="30"/>
    </location>
</feature>
<feature type="transmembrane region" description="Helical" evidence="8">
    <location>
        <begin position="291"/>
        <end position="310"/>
    </location>
</feature>
<dbReference type="PANTHER" id="PTHR33908:SF11">
    <property type="entry name" value="MEMBRANE PROTEIN"/>
    <property type="match status" value="1"/>
</dbReference>
<evidence type="ECO:0000313" key="10">
    <source>
        <dbReference type="Proteomes" id="UP000664761"/>
    </source>
</evidence>
<dbReference type="EMBL" id="JAFLNC010000003">
    <property type="protein sequence ID" value="MBO0333847.1"/>
    <property type="molecule type" value="Genomic_DNA"/>
</dbReference>
<proteinExistence type="predicted"/>
<name>A0ABS3F5N4_9PROT</name>
<evidence type="ECO:0000256" key="3">
    <source>
        <dbReference type="ARBA" id="ARBA00022676"/>
    </source>
</evidence>
<evidence type="ECO:0000256" key="7">
    <source>
        <dbReference type="ARBA" id="ARBA00023136"/>
    </source>
</evidence>
<feature type="transmembrane region" description="Helical" evidence="8">
    <location>
        <begin position="86"/>
        <end position="106"/>
    </location>
</feature>
<dbReference type="Proteomes" id="UP000664761">
    <property type="component" value="Unassembled WGS sequence"/>
</dbReference>
<feature type="transmembrane region" description="Helical" evidence="8">
    <location>
        <begin position="350"/>
        <end position="369"/>
    </location>
</feature>
<evidence type="ECO:0000256" key="2">
    <source>
        <dbReference type="ARBA" id="ARBA00022475"/>
    </source>
</evidence>
<reference evidence="9 10" key="1">
    <citation type="submission" date="2021-03" db="EMBL/GenBank/DDBJ databases">
        <title>Sneathiella sp. CAU 1612 isolated from Kang Won-do.</title>
        <authorList>
            <person name="Kim W."/>
        </authorList>
    </citation>
    <scope>NUCLEOTIDE SEQUENCE [LARGE SCALE GENOMIC DNA]</scope>
    <source>
        <strain evidence="9 10">CAU 1612</strain>
    </source>
</reference>
<accession>A0ABS3F5N4</accession>
<organism evidence="9 10">
    <name type="scientific">Sneathiella sedimenti</name>
    <dbReference type="NCBI Taxonomy" id="2816034"/>
    <lineage>
        <taxon>Bacteria</taxon>
        <taxon>Pseudomonadati</taxon>
        <taxon>Pseudomonadota</taxon>
        <taxon>Alphaproteobacteria</taxon>
        <taxon>Sneathiellales</taxon>
        <taxon>Sneathiellaceae</taxon>
        <taxon>Sneathiella</taxon>
    </lineage>
</organism>
<feature type="transmembrane region" description="Helical" evidence="8">
    <location>
        <begin position="376"/>
        <end position="394"/>
    </location>
</feature>
<comment type="subcellular location">
    <subcellularLocation>
        <location evidence="1">Cell membrane</location>
        <topology evidence="1">Multi-pass membrane protein</topology>
    </subcellularLocation>
</comment>
<keyword evidence="4" id="KW-0808">Transferase</keyword>
<dbReference type="InterPro" id="IPR050297">
    <property type="entry name" value="LipidA_mod_glycosyltrf_83"/>
</dbReference>
<keyword evidence="3" id="KW-0328">Glycosyltransferase</keyword>
<feature type="transmembrane region" description="Helical" evidence="8">
    <location>
        <begin position="220"/>
        <end position="239"/>
    </location>
</feature>
<keyword evidence="6 8" id="KW-1133">Transmembrane helix</keyword>
<evidence type="ECO:0000256" key="1">
    <source>
        <dbReference type="ARBA" id="ARBA00004651"/>
    </source>
</evidence>
<feature type="transmembrane region" description="Helical" evidence="8">
    <location>
        <begin position="190"/>
        <end position="208"/>
    </location>
</feature>
<evidence type="ECO:0000313" key="9">
    <source>
        <dbReference type="EMBL" id="MBO0333847.1"/>
    </source>
</evidence>
<evidence type="ECO:0000256" key="8">
    <source>
        <dbReference type="SAM" id="Phobius"/>
    </source>
</evidence>
<dbReference type="PANTHER" id="PTHR33908">
    <property type="entry name" value="MANNOSYLTRANSFERASE YKCB-RELATED"/>
    <property type="match status" value="1"/>
</dbReference>
<feature type="transmembrane region" description="Helical" evidence="8">
    <location>
        <begin position="145"/>
        <end position="164"/>
    </location>
</feature>
<protein>
    <recommendedName>
        <fullName evidence="11">Glycosyltransferase RgtA/B/C/D-like domain-containing protein</fullName>
    </recommendedName>
</protein>
<keyword evidence="10" id="KW-1185">Reference proteome</keyword>
<evidence type="ECO:0000256" key="5">
    <source>
        <dbReference type="ARBA" id="ARBA00022692"/>
    </source>
</evidence>
<keyword evidence="7 8" id="KW-0472">Membrane</keyword>
<keyword evidence="5 8" id="KW-0812">Transmembrane</keyword>
<evidence type="ECO:0000256" key="4">
    <source>
        <dbReference type="ARBA" id="ARBA00022679"/>
    </source>
</evidence>
<feature type="transmembrane region" description="Helical" evidence="8">
    <location>
        <begin position="317"/>
        <end position="338"/>
    </location>
</feature>
<evidence type="ECO:0000256" key="6">
    <source>
        <dbReference type="ARBA" id="ARBA00022989"/>
    </source>
</evidence>
<comment type="caution">
    <text evidence="9">The sequence shown here is derived from an EMBL/GenBank/DDBJ whole genome shotgun (WGS) entry which is preliminary data.</text>
</comment>